<keyword evidence="1" id="KW-0805">Transcription regulation</keyword>
<dbReference type="InterPro" id="IPR009057">
    <property type="entry name" value="Homeodomain-like_sf"/>
</dbReference>
<dbReference type="InterPro" id="IPR018060">
    <property type="entry name" value="HTH_AraC"/>
</dbReference>
<dbReference type="GO" id="GO:0043565">
    <property type="term" value="F:sequence-specific DNA binding"/>
    <property type="evidence" value="ECO:0007669"/>
    <property type="project" value="InterPro"/>
</dbReference>
<dbReference type="SMART" id="SM00342">
    <property type="entry name" value="HTH_ARAC"/>
    <property type="match status" value="1"/>
</dbReference>
<dbReference type="Proteomes" id="UP000198784">
    <property type="component" value="Unassembled WGS sequence"/>
</dbReference>
<evidence type="ECO:0000256" key="1">
    <source>
        <dbReference type="ARBA" id="ARBA00023015"/>
    </source>
</evidence>
<dbReference type="Gene3D" id="1.10.10.60">
    <property type="entry name" value="Homeodomain-like"/>
    <property type="match status" value="2"/>
</dbReference>
<dbReference type="EMBL" id="FOWX01000075">
    <property type="protein sequence ID" value="SFQ34732.1"/>
    <property type="molecule type" value="Genomic_DNA"/>
</dbReference>
<evidence type="ECO:0000313" key="4">
    <source>
        <dbReference type="EMBL" id="SFQ34732.1"/>
    </source>
</evidence>
<dbReference type="Gene3D" id="3.40.50.880">
    <property type="match status" value="1"/>
</dbReference>
<dbReference type="InterPro" id="IPR002818">
    <property type="entry name" value="DJ-1/PfpI"/>
</dbReference>
<keyword evidence="5" id="KW-1185">Reference proteome</keyword>
<evidence type="ECO:0000259" key="3">
    <source>
        <dbReference type="PROSITE" id="PS01124"/>
    </source>
</evidence>
<name>A0A1I5XRZ6_9PSED</name>
<dbReference type="PROSITE" id="PS01124">
    <property type="entry name" value="HTH_ARAC_FAMILY_2"/>
    <property type="match status" value="1"/>
</dbReference>
<gene>
    <name evidence="4" type="ORF">SAMN05216190_1755</name>
</gene>
<sequence>MECPRHWALAKPTILVEKLTMTKSASPAQVGILLYPGAQRAAVYGLSDIFTVANQMRRERLALDIPEIRICQWQLDAQGVMACIDDTDPQAEHAPAVIIVPPCLGGQPDALKARPLIASLKRWHDAGAVVSSVCAGVYLLAEAGLLDGRTATTHWSLATHLADSYPSIQVDVDKMIIDDGDIITAGGLMAWTDLGLALVERLLGPTIATETAHFLVLDQVRHSQRCFKRFAPQLTHGDEAILKVQHWLHAHNGLTNGIAQLAALASLGERTLLRRFRSATGHTPTEYCQALRISKACELLELTNRSIEHIAWTIGYSDTGAFRRLFNKVTGLSPAHYRSRFGVNGAV</sequence>
<dbReference type="InterPro" id="IPR052158">
    <property type="entry name" value="INH-QAR"/>
</dbReference>
<evidence type="ECO:0000256" key="2">
    <source>
        <dbReference type="ARBA" id="ARBA00023163"/>
    </source>
</evidence>
<evidence type="ECO:0000313" key="5">
    <source>
        <dbReference type="Proteomes" id="UP000198784"/>
    </source>
</evidence>
<dbReference type="Pfam" id="PF01965">
    <property type="entry name" value="DJ-1_PfpI"/>
    <property type="match status" value="1"/>
</dbReference>
<dbReference type="GO" id="GO:0003700">
    <property type="term" value="F:DNA-binding transcription factor activity"/>
    <property type="evidence" value="ECO:0007669"/>
    <property type="project" value="InterPro"/>
</dbReference>
<dbReference type="SUPFAM" id="SSF46689">
    <property type="entry name" value="Homeodomain-like"/>
    <property type="match status" value="2"/>
</dbReference>
<accession>A0A1I5XRZ6</accession>
<dbReference type="STRING" id="289003.SAMN05216190_1755"/>
<dbReference type="Pfam" id="PF12833">
    <property type="entry name" value="HTH_18"/>
    <property type="match status" value="1"/>
</dbReference>
<dbReference type="PANTHER" id="PTHR43130:SF3">
    <property type="entry name" value="HTH-TYPE TRANSCRIPTIONAL REGULATOR RV1931C"/>
    <property type="match status" value="1"/>
</dbReference>
<dbReference type="CDD" id="cd03138">
    <property type="entry name" value="GATase1_AraC_2"/>
    <property type="match status" value="1"/>
</dbReference>
<feature type="domain" description="HTH araC/xylS-type" evidence="3">
    <location>
        <begin position="242"/>
        <end position="340"/>
    </location>
</feature>
<dbReference type="InterPro" id="IPR029062">
    <property type="entry name" value="Class_I_gatase-like"/>
</dbReference>
<reference evidence="5" key="1">
    <citation type="submission" date="2016-10" db="EMBL/GenBank/DDBJ databases">
        <authorList>
            <person name="Varghese N."/>
            <person name="Submissions S."/>
        </authorList>
    </citation>
    <scope>NUCLEOTIDE SEQUENCE [LARGE SCALE GENOMIC DNA]</scope>
    <source>
        <strain evidence="5">DSM 17834</strain>
    </source>
</reference>
<organism evidence="4 5">
    <name type="scientific">Pseudomonas borbori</name>
    <dbReference type="NCBI Taxonomy" id="289003"/>
    <lineage>
        <taxon>Bacteria</taxon>
        <taxon>Pseudomonadati</taxon>
        <taxon>Pseudomonadota</taxon>
        <taxon>Gammaproteobacteria</taxon>
        <taxon>Pseudomonadales</taxon>
        <taxon>Pseudomonadaceae</taxon>
        <taxon>Pseudomonas</taxon>
    </lineage>
</organism>
<protein>
    <submittedName>
        <fullName evidence="4">Transcriptional regulator, AraC family with amidase-like domain</fullName>
    </submittedName>
</protein>
<proteinExistence type="predicted"/>
<dbReference type="PANTHER" id="PTHR43130">
    <property type="entry name" value="ARAC-FAMILY TRANSCRIPTIONAL REGULATOR"/>
    <property type="match status" value="1"/>
</dbReference>
<dbReference type="SUPFAM" id="SSF52317">
    <property type="entry name" value="Class I glutamine amidotransferase-like"/>
    <property type="match status" value="1"/>
</dbReference>
<keyword evidence="2" id="KW-0804">Transcription</keyword>
<dbReference type="AlphaFoldDB" id="A0A1I5XRZ6"/>